<sequence>MLDLVDLQKVMNNYNLISMNFLLEHVLTNQKQYGIWIKRLRHYLSRVHPSIPLYIIDNFISKSVDPSQQDEFIKMCEAFFSKHLICFVSKDIWYEICSKKLDGKGAFDYIAANYGSPDHISIYFALRECRDQVISNNFNVEANACAFEDDMNFVRSNLTSEELFAMNMLLWFNNDSLAMKYLDMNKRVSTSDEVIRFLRKNETNDKI</sequence>
<gene>
    <name evidence="1" type="ORF">BN980_GECA08s05103g</name>
</gene>
<dbReference type="Pfam" id="PF17241">
    <property type="entry name" value="Retrotran_gag_4"/>
    <property type="match status" value="1"/>
</dbReference>
<evidence type="ECO:0000313" key="2">
    <source>
        <dbReference type="Proteomes" id="UP000242525"/>
    </source>
</evidence>
<organism evidence="1 2">
    <name type="scientific">Geotrichum candidum</name>
    <name type="common">Oospora lactis</name>
    <name type="synonym">Dipodascus geotrichum</name>
    <dbReference type="NCBI Taxonomy" id="1173061"/>
    <lineage>
        <taxon>Eukaryota</taxon>
        <taxon>Fungi</taxon>
        <taxon>Dikarya</taxon>
        <taxon>Ascomycota</taxon>
        <taxon>Saccharomycotina</taxon>
        <taxon>Dipodascomycetes</taxon>
        <taxon>Dipodascales</taxon>
        <taxon>Dipodascaceae</taxon>
        <taxon>Geotrichum</taxon>
    </lineage>
</organism>
<proteinExistence type="predicted"/>
<dbReference type="Proteomes" id="UP000242525">
    <property type="component" value="Unassembled WGS sequence"/>
</dbReference>
<dbReference type="InterPro" id="IPR035179">
    <property type="entry name" value="DUF5314"/>
</dbReference>
<evidence type="ECO:0000313" key="1">
    <source>
        <dbReference type="EMBL" id="CDO54820.1"/>
    </source>
</evidence>
<keyword evidence="2" id="KW-1185">Reference proteome</keyword>
<reference evidence="1" key="1">
    <citation type="submission" date="2014-03" db="EMBL/GenBank/DDBJ databases">
        <authorList>
            <person name="Casaregola S."/>
        </authorList>
    </citation>
    <scope>NUCLEOTIDE SEQUENCE [LARGE SCALE GENOMIC DNA]</scope>
    <source>
        <strain evidence="1">CLIB 918</strain>
    </source>
</reference>
<protein>
    <submittedName>
        <fullName evidence="1">Uncharacterized protein</fullName>
    </submittedName>
</protein>
<name>A0A0J9XD94_GEOCN</name>
<comment type="caution">
    <text evidence="1">The sequence shown here is derived from an EMBL/GenBank/DDBJ whole genome shotgun (WGS) entry which is preliminary data.</text>
</comment>
<dbReference type="AlphaFoldDB" id="A0A0J9XD94"/>
<accession>A0A0J9XD94</accession>
<dbReference type="EMBL" id="CCBN010000008">
    <property type="protein sequence ID" value="CDO54820.1"/>
    <property type="molecule type" value="Genomic_DNA"/>
</dbReference>